<dbReference type="Proteomes" id="UP000578449">
    <property type="component" value="Unassembled WGS sequence"/>
</dbReference>
<dbReference type="RefSeq" id="WP_185057212.1">
    <property type="nucleotide sequence ID" value="NZ_BAABIX010000070.1"/>
</dbReference>
<dbReference type="SUPFAM" id="SSF54001">
    <property type="entry name" value="Cysteine proteinases"/>
    <property type="match status" value="1"/>
</dbReference>
<dbReference type="InterPro" id="IPR051794">
    <property type="entry name" value="PG_Endopeptidase_C40"/>
</dbReference>
<reference evidence="8 9" key="1">
    <citation type="submission" date="2020-08" db="EMBL/GenBank/DDBJ databases">
        <title>Genomic Encyclopedia of Type Strains, Phase IV (KMG-IV): sequencing the most valuable type-strain genomes for metagenomic binning, comparative biology and taxonomic classification.</title>
        <authorList>
            <person name="Goeker M."/>
        </authorList>
    </citation>
    <scope>NUCLEOTIDE SEQUENCE [LARGE SCALE GENOMIC DNA]</scope>
    <source>
        <strain evidence="8 9">DSM 45615</strain>
    </source>
</reference>
<evidence type="ECO:0000313" key="9">
    <source>
        <dbReference type="Proteomes" id="UP000578449"/>
    </source>
</evidence>
<accession>A0A840PN03</accession>
<dbReference type="PROSITE" id="PS51935">
    <property type="entry name" value="NLPC_P60"/>
    <property type="match status" value="1"/>
</dbReference>
<dbReference type="PROSITE" id="PS51257">
    <property type="entry name" value="PROKAR_LIPOPROTEIN"/>
    <property type="match status" value="1"/>
</dbReference>
<sequence length="398" mass="42299">MRAEITMRVGVACAVVALASIACPGSQAGAFGNAARPVAYEPGPSAEKVARARRAVRERSAEFGAVAARLAQARARLDELNASAGRAVEAYNGEMVRLAAAERAHQEAVARLGAAEARLAEARAAVAALAAQSYGGVDLSRPMVTMMSMGGGGLPGYMHQASVLEHLSGARTELLRQMRDAQTVSAILHTQAQEAYDARQAAAVRAEQAKRAAAEAVERQRRETGALVRRKHELEARLAQAKSRAERLADRRAEALEAASHGTGRAPAWAKAGAPAHLGDIAADWALSQLGKPYVWAADGPDSYDCSGLTMRAWERAGIRLDHWTGTQWTSGPHVPLNQLRRGDLVFFGRITDDPGDIHHVGMYIGRGMMVHAPQTGDVVRIAPIQRADLVGATRPGT</sequence>
<dbReference type="Pfam" id="PF00877">
    <property type="entry name" value="NLPC_P60"/>
    <property type="match status" value="1"/>
</dbReference>
<feature type="coiled-coil region" evidence="5">
    <location>
        <begin position="203"/>
        <end position="258"/>
    </location>
</feature>
<feature type="domain" description="NlpC/P60" evidence="7">
    <location>
        <begin position="276"/>
        <end position="398"/>
    </location>
</feature>
<evidence type="ECO:0000256" key="2">
    <source>
        <dbReference type="ARBA" id="ARBA00022670"/>
    </source>
</evidence>
<dbReference type="EMBL" id="JACHGN010000043">
    <property type="protein sequence ID" value="MBB5140422.1"/>
    <property type="molecule type" value="Genomic_DNA"/>
</dbReference>
<comment type="similarity">
    <text evidence="1">Belongs to the peptidase C40 family.</text>
</comment>
<evidence type="ECO:0000256" key="6">
    <source>
        <dbReference type="SAM" id="SignalP"/>
    </source>
</evidence>
<evidence type="ECO:0000313" key="8">
    <source>
        <dbReference type="EMBL" id="MBB5140422.1"/>
    </source>
</evidence>
<evidence type="ECO:0000259" key="7">
    <source>
        <dbReference type="PROSITE" id="PS51935"/>
    </source>
</evidence>
<evidence type="ECO:0000256" key="4">
    <source>
        <dbReference type="ARBA" id="ARBA00022807"/>
    </source>
</evidence>
<dbReference type="InterPro" id="IPR000064">
    <property type="entry name" value="NLP_P60_dom"/>
</dbReference>
<evidence type="ECO:0000256" key="1">
    <source>
        <dbReference type="ARBA" id="ARBA00007074"/>
    </source>
</evidence>
<feature type="coiled-coil region" evidence="5">
    <location>
        <begin position="70"/>
        <end position="132"/>
    </location>
</feature>
<feature type="chain" id="PRO_5032947957" evidence="6">
    <location>
        <begin position="29"/>
        <end position="398"/>
    </location>
</feature>
<dbReference type="PANTHER" id="PTHR47359:SF3">
    <property type="entry name" value="NLP_P60 DOMAIN-CONTAINING PROTEIN-RELATED"/>
    <property type="match status" value="1"/>
</dbReference>
<name>A0A840PN03_9ACTN</name>
<keyword evidence="9" id="KW-1185">Reference proteome</keyword>
<protein>
    <submittedName>
        <fullName evidence="8">Cell wall-associated NlpC family hydrolase</fullName>
    </submittedName>
</protein>
<dbReference type="PANTHER" id="PTHR47359">
    <property type="entry name" value="PEPTIDOGLYCAN DL-ENDOPEPTIDASE CWLO"/>
    <property type="match status" value="1"/>
</dbReference>
<comment type="caution">
    <text evidence="8">The sequence shown here is derived from an EMBL/GenBank/DDBJ whole genome shotgun (WGS) entry which is preliminary data.</text>
</comment>
<gene>
    <name evidence="8" type="ORF">HNP84_010189</name>
</gene>
<keyword evidence="4" id="KW-0788">Thiol protease</keyword>
<keyword evidence="6" id="KW-0732">Signal</keyword>
<dbReference type="AlphaFoldDB" id="A0A840PN03"/>
<keyword evidence="5" id="KW-0175">Coiled coil</keyword>
<proteinExistence type="inferred from homology"/>
<keyword evidence="3 8" id="KW-0378">Hydrolase</keyword>
<dbReference type="GO" id="GO:0008234">
    <property type="term" value="F:cysteine-type peptidase activity"/>
    <property type="evidence" value="ECO:0007669"/>
    <property type="project" value="UniProtKB-KW"/>
</dbReference>
<organism evidence="8 9">
    <name type="scientific">Thermocatellispora tengchongensis</name>
    <dbReference type="NCBI Taxonomy" id="1073253"/>
    <lineage>
        <taxon>Bacteria</taxon>
        <taxon>Bacillati</taxon>
        <taxon>Actinomycetota</taxon>
        <taxon>Actinomycetes</taxon>
        <taxon>Streptosporangiales</taxon>
        <taxon>Streptosporangiaceae</taxon>
        <taxon>Thermocatellispora</taxon>
    </lineage>
</organism>
<dbReference type="GO" id="GO:0006508">
    <property type="term" value="P:proteolysis"/>
    <property type="evidence" value="ECO:0007669"/>
    <property type="project" value="UniProtKB-KW"/>
</dbReference>
<evidence type="ECO:0000256" key="3">
    <source>
        <dbReference type="ARBA" id="ARBA00022801"/>
    </source>
</evidence>
<feature type="signal peptide" evidence="6">
    <location>
        <begin position="1"/>
        <end position="28"/>
    </location>
</feature>
<evidence type="ECO:0000256" key="5">
    <source>
        <dbReference type="SAM" id="Coils"/>
    </source>
</evidence>
<keyword evidence="2" id="KW-0645">Protease</keyword>
<dbReference type="Gene3D" id="3.90.1720.10">
    <property type="entry name" value="endopeptidase domain like (from Nostoc punctiforme)"/>
    <property type="match status" value="1"/>
</dbReference>
<dbReference type="InterPro" id="IPR038765">
    <property type="entry name" value="Papain-like_cys_pep_sf"/>
</dbReference>